<dbReference type="Gene3D" id="1.10.8.10">
    <property type="entry name" value="DNA helicase RuvA subunit, C-terminal domain"/>
    <property type="match status" value="1"/>
</dbReference>
<feature type="domain" description="Helix-hairpin-helix DNA-binding motif class 1" evidence="8">
    <location>
        <begin position="108"/>
        <end position="127"/>
    </location>
</feature>
<evidence type="ECO:0000256" key="3">
    <source>
        <dbReference type="ARBA" id="ARBA00023125"/>
    </source>
</evidence>
<comment type="function">
    <text evidence="6">The RuvA-RuvB-RuvC complex processes Holliday junction (HJ) DNA during genetic recombination and DNA repair, while the RuvA-RuvB complex plays an important role in the rescue of blocked DNA replication forks via replication fork reversal (RFR). RuvA specifically binds to HJ cruciform DNA, conferring on it an open structure. The RuvB hexamer acts as an ATP-dependent pump, pulling dsDNA into and through the RuvAB complex. HJ branch migration allows RuvC to scan DNA until it finds its consensus sequence, where it cleaves and resolves the cruciform DNA.</text>
</comment>
<keyword evidence="9" id="KW-0347">Helicase</keyword>
<dbReference type="GO" id="GO:0005524">
    <property type="term" value="F:ATP binding"/>
    <property type="evidence" value="ECO:0007669"/>
    <property type="project" value="InterPro"/>
</dbReference>
<evidence type="ECO:0000256" key="5">
    <source>
        <dbReference type="ARBA" id="ARBA00023204"/>
    </source>
</evidence>
<evidence type="ECO:0000256" key="7">
    <source>
        <dbReference type="SAM" id="MobiDB-lite"/>
    </source>
</evidence>
<dbReference type="Pfam" id="PF14520">
    <property type="entry name" value="HHH_5"/>
    <property type="match status" value="1"/>
</dbReference>
<organism evidence="9 10">
    <name type="scientific">Candidatus Muproteobacteria bacterium RIFCSPLOWO2_01_FULL_60_18</name>
    <dbReference type="NCBI Taxonomy" id="1817768"/>
    <lineage>
        <taxon>Bacteria</taxon>
        <taxon>Pseudomonadati</taxon>
        <taxon>Pseudomonadota</taxon>
        <taxon>Candidatus Muproteobacteria</taxon>
    </lineage>
</organism>
<dbReference type="InterPro" id="IPR036267">
    <property type="entry name" value="RuvA_C_sf"/>
</dbReference>
<evidence type="ECO:0000256" key="6">
    <source>
        <dbReference type="HAMAP-Rule" id="MF_00031"/>
    </source>
</evidence>
<dbReference type="STRING" id="1817768.A3A87_07880"/>
<sequence>MIGRLQGVLLRKEPPALMLDVGGVGYELEAPMTTFYELPAVGEQITLYTHLVVREDAHLLYGFIREAQRRLFRDLLKVNGVGPRVALAVLSGLSDEEFTRCVAGEDIARLTKVPGIGRKTAERLVIEMRDKLPKDVPMPVPSTTADGGPAAPADPVSEAVSALVALGYKPNEASRAVRGVSTKGMNAEEIIRQALKGMAV</sequence>
<comment type="subunit">
    <text evidence="6">Homotetramer. Forms an RuvA(8)-RuvB(12)-Holliday junction (HJ) complex. HJ DNA is sandwiched between 2 RuvA tetramers; dsDNA enters through RuvA and exits via RuvB. An RuvB hexamer assembles on each DNA strand where it exits the tetramer. Each RuvB hexamer is contacted by two RuvA subunits (via domain III) on 2 adjacent RuvB subunits; this complex drives branch migration. In the full resolvosome a probable DNA-RuvA(4)-RuvB(12)-RuvC(2) complex forms which resolves the HJ.</text>
</comment>
<feature type="region of interest" description="Disordered" evidence="7">
    <location>
        <begin position="135"/>
        <end position="154"/>
    </location>
</feature>
<dbReference type="GO" id="GO:0009378">
    <property type="term" value="F:four-way junction helicase activity"/>
    <property type="evidence" value="ECO:0007669"/>
    <property type="project" value="InterPro"/>
</dbReference>
<comment type="caution">
    <text evidence="9">The sequence shown here is derived from an EMBL/GenBank/DDBJ whole genome shotgun (WGS) entry which is preliminary data.</text>
</comment>
<dbReference type="InterPro" id="IPR011114">
    <property type="entry name" value="RuvA_C"/>
</dbReference>
<gene>
    <name evidence="6" type="primary">ruvA</name>
    <name evidence="9" type="ORF">A3A87_07880</name>
</gene>
<keyword evidence="4 6" id="KW-0233">DNA recombination</keyword>
<dbReference type="HAMAP" id="MF_00031">
    <property type="entry name" value="DNA_HJ_migration_RuvA"/>
    <property type="match status" value="1"/>
</dbReference>
<dbReference type="GO" id="GO:0009379">
    <property type="term" value="C:Holliday junction helicase complex"/>
    <property type="evidence" value="ECO:0007669"/>
    <property type="project" value="InterPro"/>
</dbReference>
<keyword evidence="9" id="KW-0067">ATP-binding</keyword>
<dbReference type="NCBIfam" id="TIGR00084">
    <property type="entry name" value="ruvA"/>
    <property type="match status" value="1"/>
</dbReference>
<keyword evidence="3 6" id="KW-0238">DNA-binding</keyword>
<dbReference type="SMART" id="SM00278">
    <property type="entry name" value="HhH1"/>
    <property type="match status" value="2"/>
</dbReference>
<accession>A0A1F6TWL8</accession>
<dbReference type="SUPFAM" id="SSF50249">
    <property type="entry name" value="Nucleic acid-binding proteins"/>
    <property type="match status" value="1"/>
</dbReference>
<dbReference type="GO" id="GO:0006281">
    <property type="term" value="P:DNA repair"/>
    <property type="evidence" value="ECO:0007669"/>
    <property type="project" value="UniProtKB-UniRule"/>
</dbReference>
<proteinExistence type="inferred from homology"/>
<dbReference type="InterPro" id="IPR013849">
    <property type="entry name" value="DNA_helicase_Holl-junc_RuvA_I"/>
</dbReference>
<comment type="caution">
    <text evidence="6">Lacks conserved residue(s) required for the propagation of feature annotation.</text>
</comment>
<feature type="domain" description="Helix-hairpin-helix DNA-binding motif class 1" evidence="8">
    <location>
        <begin position="73"/>
        <end position="92"/>
    </location>
</feature>
<dbReference type="GO" id="GO:0005737">
    <property type="term" value="C:cytoplasm"/>
    <property type="evidence" value="ECO:0007669"/>
    <property type="project" value="UniProtKB-SubCell"/>
</dbReference>
<keyword evidence="9" id="KW-0547">Nucleotide-binding</keyword>
<evidence type="ECO:0000259" key="8">
    <source>
        <dbReference type="SMART" id="SM00278"/>
    </source>
</evidence>
<dbReference type="InterPro" id="IPR012340">
    <property type="entry name" value="NA-bd_OB-fold"/>
</dbReference>
<dbReference type="Pfam" id="PF07499">
    <property type="entry name" value="RuvA_C"/>
    <property type="match status" value="1"/>
</dbReference>
<dbReference type="SUPFAM" id="SSF47781">
    <property type="entry name" value="RuvA domain 2-like"/>
    <property type="match status" value="1"/>
</dbReference>
<dbReference type="GO" id="GO:0000400">
    <property type="term" value="F:four-way junction DNA binding"/>
    <property type="evidence" value="ECO:0007669"/>
    <property type="project" value="UniProtKB-UniRule"/>
</dbReference>
<dbReference type="AlphaFoldDB" id="A0A1F6TWL8"/>
<evidence type="ECO:0000256" key="2">
    <source>
        <dbReference type="ARBA" id="ARBA00022763"/>
    </source>
</evidence>
<dbReference type="Gene3D" id="1.10.150.20">
    <property type="entry name" value="5' to 3' exonuclease, C-terminal subdomain"/>
    <property type="match status" value="1"/>
</dbReference>
<name>A0A1F6TWL8_9PROT</name>
<dbReference type="InterPro" id="IPR000085">
    <property type="entry name" value="RuvA"/>
</dbReference>
<dbReference type="InterPro" id="IPR010994">
    <property type="entry name" value="RuvA_2-like"/>
</dbReference>
<dbReference type="CDD" id="cd14332">
    <property type="entry name" value="UBA_RuvA_C"/>
    <property type="match status" value="1"/>
</dbReference>
<feature type="region of interest" description="Domain III" evidence="6">
    <location>
        <begin position="152"/>
        <end position="200"/>
    </location>
</feature>
<feature type="region of interest" description="Domain I" evidence="6">
    <location>
        <begin position="1"/>
        <end position="64"/>
    </location>
</feature>
<protein>
    <recommendedName>
        <fullName evidence="6">Holliday junction branch migration complex subunit RuvA</fullName>
    </recommendedName>
</protein>
<keyword evidence="2 6" id="KW-0227">DNA damage</keyword>
<keyword evidence="9" id="KW-0378">Hydrolase</keyword>
<dbReference type="GO" id="GO:0006310">
    <property type="term" value="P:DNA recombination"/>
    <property type="evidence" value="ECO:0007669"/>
    <property type="project" value="UniProtKB-UniRule"/>
</dbReference>
<keyword evidence="1 6" id="KW-0963">Cytoplasm</keyword>
<dbReference type="GO" id="GO:0048476">
    <property type="term" value="C:Holliday junction resolvase complex"/>
    <property type="evidence" value="ECO:0007669"/>
    <property type="project" value="UniProtKB-UniRule"/>
</dbReference>
<dbReference type="SUPFAM" id="SSF46929">
    <property type="entry name" value="DNA helicase RuvA subunit, C-terminal domain"/>
    <property type="match status" value="1"/>
</dbReference>
<evidence type="ECO:0000313" key="9">
    <source>
        <dbReference type="EMBL" id="OGI49511.1"/>
    </source>
</evidence>
<comment type="domain">
    <text evidence="6">Has three domains with a flexible linker between the domains II and III and assumes an 'L' shape. Domain III is highly mobile and contacts RuvB.</text>
</comment>
<keyword evidence="5 6" id="KW-0234">DNA repair</keyword>
<dbReference type="Gene3D" id="2.40.50.140">
    <property type="entry name" value="Nucleic acid-binding proteins"/>
    <property type="match status" value="1"/>
</dbReference>
<comment type="similarity">
    <text evidence="6">Belongs to the RuvA family.</text>
</comment>
<comment type="subcellular location">
    <subcellularLocation>
        <location evidence="6">Cytoplasm</location>
    </subcellularLocation>
</comment>
<dbReference type="Pfam" id="PF01330">
    <property type="entry name" value="RuvA_N"/>
    <property type="match status" value="1"/>
</dbReference>
<feature type="compositionally biased region" description="Low complexity" evidence="7">
    <location>
        <begin position="145"/>
        <end position="154"/>
    </location>
</feature>
<reference evidence="9 10" key="1">
    <citation type="journal article" date="2016" name="Nat. Commun.">
        <title>Thousands of microbial genomes shed light on interconnected biogeochemical processes in an aquifer system.</title>
        <authorList>
            <person name="Anantharaman K."/>
            <person name="Brown C.T."/>
            <person name="Hug L.A."/>
            <person name="Sharon I."/>
            <person name="Castelle C.J."/>
            <person name="Probst A.J."/>
            <person name="Thomas B.C."/>
            <person name="Singh A."/>
            <person name="Wilkins M.J."/>
            <person name="Karaoz U."/>
            <person name="Brodie E.L."/>
            <person name="Williams K.H."/>
            <person name="Hubbard S.S."/>
            <person name="Banfield J.F."/>
        </authorList>
    </citation>
    <scope>NUCLEOTIDE SEQUENCE [LARGE SCALE GENOMIC DNA]</scope>
</reference>
<evidence type="ECO:0000256" key="1">
    <source>
        <dbReference type="ARBA" id="ARBA00022490"/>
    </source>
</evidence>
<evidence type="ECO:0000256" key="4">
    <source>
        <dbReference type="ARBA" id="ARBA00023172"/>
    </source>
</evidence>
<evidence type="ECO:0000313" key="10">
    <source>
        <dbReference type="Proteomes" id="UP000179037"/>
    </source>
</evidence>
<dbReference type="InterPro" id="IPR003583">
    <property type="entry name" value="Hlx-hairpin-Hlx_DNA-bd_motif"/>
</dbReference>
<dbReference type="Proteomes" id="UP000179037">
    <property type="component" value="Unassembled WGS sequence"/>
</dbReference>
<dbReference type="EMBL" id="MFTC01000096">
    <property type="protein sequence ID" value="OGI49511.1"/>
    <property type="molecule type" value="Genomic_DNA"/>
</dbReference>